<accession>A0ABU8IUP2</accession>
<evidence type="ECO:0000313" key="2">
    <source>
        <dbReference type="Proteomes" id="UP001386437"/>
    </source>
</evidence>
<organism evidence="1 2">
    <name type="scientific">Paraburkholderia bengalensis</name>
    <dbReference type="NCBI Taxonomy" id="2747562"/>
    <lineage>
        <taxon>Bacteria</taxon>
        <taxon>Pseudomonadati</taxon>
        <taxon>Pseudomonadota</taxon>
        <taxon>Betaproteobacteria</taxon>
        <taxon>Burkholderiales</taxon>
        <taxon>Burkholderiaceae</taxon>
        <taxon>Paraburkholderia</taxon>
    </lineage>
</organism>
<comment type="caution">
    <text evidence="1">The sequence shown here is derived from an EMBL/GenBank/DDBJ whole genome shotgun (WGS) entry which is preliminary data.</text>
</comment>
<gene>
    <name evidence="1" type="ORF">H3V53_19545</name>
</gene>
<name>A0ABU8IUP2_9BURK</name>
<reference evidence="1 2" key="1">
    <citation type="journal article" date="2022" name="Arch. Microbiol.">
        <title>Paraburkholderia bengalensis sp. nov. isolated from roots of Oryza sativa, IR64.</title>
        <authorList>
            <person name="Nag P."/>
            <person name="Mondal N."/>
            <person name="Sarkar J."/>
            <person name="Das S."/>
        </authorList>
    </citation>
    <scope>NUCLEOTIDE SEQUENCE [LARGE SCALE GENOMIC DNA]</scope>
    <source>
        <strain evidence="1 2">IR64_4_BI</strain>
    </source>
</reference>
<evidence type="ECO:0000313" key="1">
    <source>
        <dbReference type="EMBL" id="MEI5999320.1"/>
    </source>
</evidence>
<keyword evidence="2" id="KW-1185">Reference proteome</keyword>
<dbReference type="EMBL" id="JACFYJ010000032">
    <property type="protein sequence ID" value="MEI5999320.1"/>
    <property type="molecule type" value="Genomic_DNA"/>
</dbReference>
<proteinExistence type="predicted"/>
<dbReference type="Proteomes" id="UP001386437">
    <property type="component" value="Unassembled WGS sequence"/>
</dbReference>
<sequence>MLRSDDSEATRRACLRAIAAVTGREPLRRYDMRLWFSVFHTGMGETFRMLQLKRQE</sequence>
<dbReference type="RefSeq" id="WP_336599398.1">
    <property type="nucleotide sequence ID" value="NZ_JACFYJ010000032.1"/>
</dbReference>
<protein>
    <submittedName>
        <fullName evidence="1">Uncharacterized protein</fullName>
    </submittedName>
</protein>